<keyword evidence="7 8" id="KW-0472">Membrane</keyword>
<comment type="caution">
    <text evidence="9">The sequence shown here is derived from an EMBL/GenBank/DDBJ whole genome shotgun (WGS) entry which is preliminary data.</text>
</comment>
<organism evidence="9 10">
    <name type="scientific">Fodinicurvata halophila</name>
    <dbReference type="NCBI Taxonomy" id="1419723"/>
    <lineage>
        <taxon>Bacteria</taxon>
        <taxon>Pseudomonadati</taxon>
        <taxon>Pseudomonadota</taxon>
        <taxon>Alphaproteobacteria</taxon>
        <taxon>Rhodospirillales</taxon>
        <taxon>Rhodovibrionaceae</taxon>
        <taxon>Fodinicurvata</taxon>
    </lineage>
</organism>
<keyword evidence="6 8" id="KW-1133">Transmembrane helix</keyword>
<evidence type="ECO:0000256" key="1">
    <source>
        <dbReference type="ARBA" id="ARBA00004651"/>
    </source>
</evidence>
<comment type="similarity">
    <text evidence="2">Belongs to the MreD family.</text>
</comment>
<dbReference type="NCBIfam" id="TIGR03426">
    <property type="entry name" value="shape_MreD"/>
    <property type="match status" value="1"/>
</dbReference>
<dbReference type="Pfam" id="PF04093">
    <property type="entry name" value="MreD"/>
    <property type="match status" value="1"/>
</dbReference>
<evidence type="ECO:0000256" key="7">
    <source>
        <dbReference type="ARBA" id="ARBA00023136"/>
    </source>
</evidence>
<feature type="transmembrane region" description="Helical" evidence="8">
    <location>
        <begin position="108"/>
        <end position="132"/>
    </location>
</feature>
<accession>A0ABV8UFV9</accession>
<sequence>MKQTGLLHRLDSAARAVVPFVLTLLLLLLSLLPFSTPDYAPVVPSLAMPAVYYWVVFRPDLMPLWATFLIGLIQDLLTGVPLGTGIMMLLVLHLLVTGQRRIFTTATFAMLWVIFALFAALVYALGWVLAALLMPMTPSEGPVILQYALTVASYPCLAWLLGRAQQLFLN</sequence>
<feature type="transmembrane region" description="Helical" evidence="8">
    <location>
        <begin position="12"/>
        <end position="32"/>
    </location>
</feature>
<feature type="transmembrane region" description="Helical" evidence="8">
    <location>
        <begin position="76"/>
        <end position="96"/>
    </location>
</feature>
<name>A0ABV8UFV9_9PROT</name>
<keyword evidence="4 8" id="KW-0812">Transmembrane</keyword>
<comment type="subcellular location">
    <subcellularLocation>
        <location evidence="1">Cell membrane</location>
        <topology evidence="1">Multi-pass membrane protein</topology>
    </subcellularLocation>
</comment>
<gene>
    <name evidence="9" type="primary">mreD</name>
    <name evidence="9" type="ORF">ACFOW6_01285</name>
</gene>
<protein>
    <submittedName>
        <fullName evidence="9">Rod shape-determining protein MreD</fullName>
    </submittedName>
</protein>
<evidence type="ECO:0000313" key="10">
    <source>
        <dbReference type="Proteomes" id="UP001595799"/>
    </source>
</evidence>
<reference evidence="10" key="1">
    <citation type="journal article" date="2019" name="Int. J. Syst. Evol. Microbiol.">
        <title>The Global Catalogue of Microorganisms (GCM) 10K type strain sequencing project: providing services to taxonomists for standard genome sequencing and annotation.</title>
        <authorList>
            <consortium name="The Broad Institute Genomics Platform"/>
            <consortium name="The Broad Institute Genome Sequencing Center for Infectious Disease"/>
            <person name="Wu L."/>
            <person name="Ma J."/>
        </authorList>
    </citation>
    <scope>NUCLEOTIDE SEQUENCE [LARGE SCALE GENOMIC DNA]</scope>
    <source>
        <strain evidence="10">CECT 8472</strain>
    </source>
</reference>
<keyword evidence="5" id="KW-0133">Cell shape</keyword>
<evidence type="ECO:0000256" key="3">
    <source>
        <dbReference type="ARBA" id="ARBA00022475"/>
    </source>
</evidence>
<dbReference type="Proteomes" id="UP001595799">
    <property type="component" value="Unassembled WGS sequence"/>
</dbReference>
<evidence type="ECO:0000256" key="2">
    <source>
        <dbReference type="ARBA" id="ARBA00007776"/>
    </source>
</evidence>
<feature type="transmembrane region" description="Helical" evidence="8">
    <location>
        <begin position="39"/>
        <end position="56"/>
    </location>
</feature>
<evidence type="ECO:0000256" key="8">
    <source>
        <dbReference type="SAM" id="Phobius"/>
    </source>
</evidence>
<proteinExistence type="inferred from homology"/>
<keyword evidence="3" id="KW-1003">Cell membrane</keyword>
<keyword evidence="10" id="KW-1185">Reference proteome</keyword>
<feature type="transmembrane region" description="Helical" evidence="8">
    <location>
        <begin position="144"/>
        <end position="162"/>
    </location>
</feature>
<dbReference type="RefSeq" id="WP_382420347.1">
    <property type="nucleotide sequence ID" value="NZ_JBHSCW010000001.1"/>
</dbReference>
<dbReference type="EMBL" id="JBHSCW010000001">
    <property type="protein sequence ID" value="MFC4350167.1"/>
    <property type="molecule type" value="Genomic_DNA"/>
</dbReference>
<evidence type="ECO:0000256" key="6">
    <source>
        <dbReference type="ARBA" id="ARBA00022989"/>
    </source>
</evidence>
<evidence type="ECO:0000256" key="5">
    <source>
        <dbReference type="ARBA" id="ARBA00022960"/>
    </source>
</evidence>
<evidence type="ECO:0000256" key="4">
    <source>
        <dbReference type="ARBA" id="ARBA00022692"/>
    </source>
</evidence>
<dbReference type="InterPro" id="IPR007227">
    <property type="entry name" value="Cell_shape_determining_MreD"/>
</dbReference>
<evidence type="ECO:0000313" key="9">
    <source>
        <dbReference type="EMBL" id="MFC4350167.1"/>
    </source>
</evidence>